<dbReference type="NCBIfam" id="TIGR00281">
    <property type="entry name" value="SMC-Scp complex subunit ScpB"/>
    <property type="match status" value="1"/>
</dbReference>
<protein>
    <submittedName>
        <fullName evidence="6">Condensin subunit ScpB</fullName>
    </submittedName>
</protein>
<dbReference type="Pfam" id="PF04079">
    <property type="entry name" value="SMC_ScpB"/>
    <property type="match status" value="1"/>
</dbReference>
<evidence type="ECO:0000313" key="6">
    <source>
        <dbReference type="EMBL" id="SER08345.1"/>
    </source>
</evidence>
<proteinExistence type="predicted"/>
<keyword evidence="4" id="KW-0131">Cell cycle</keyword>
<dbReference type="Proteomes" id="UP000199021">
    <property type="component" value="Unassembled WGS sequence"/>
</dbReference>
<keyword evidence="2" id="KW-0132">Cell division</keyword>
<dbReference type="Gene3D" id="1.10.10.10">
    <property type="entry name" value="Winged helix-like DNA-binding domain superfamily/Winged helix DNA-binding domain"/>
    <property type="match status" value="2"/>
</dbReference>
<organism evidence="6 7">
    <name type="scientific">Neolewinella agarilytica</name>
    <dbReference type="NCBI Taxonomy" id="478744"/>
    <lineage>
        <taxon>Bacteria</taxon>
        <taxon>Pseudomonadati</taxon>
        <taxon>Bacteroidota</taxon>
        <taxon>Saprospiria</taxon>
        <taxon>Saprospirales</taxon>
        <taxon>Lewinellaceae</taxon>
        <taxon>Neolewinella</taxon>
    </lineage>
</organism>
<evidence type="ECO:0000256" key="1">
    <source>
        <dbReference type="ARBA" id="ARBA00022490"/>
    </source>
</evidence>
<evidence type="ECO:0000313" key="7">
    <source>
        <dbReference type="Proteomes" id="UP000199021"/>
    </source>
</evidence>
<dbReference type="InterPro" id="IPR036390">
    <property type="entry name" value="WH_DNA-bd_sf"/>
</dbReference>
<dbReference type="OrthoDB" id="9806226at2"/>
<dbReference type="SUPFAM" id="SSF46785">
    <property type="entry name" value="Winged helix' DNA-binding domain"/>
    <property type="match status" value="2"/>
</dbReference>
<dbReference type="FunCoup" id="A0A1H9LB26">
    <property type="interactions" value="302"/>
</dbReference>
<dbReference type="InterPro" id="IPR036388">
    <property type="entry name" value="WH-like_DNA-bd_sf"/>
</dbReference>
<reference evidence="7" key="1">
    <citation type="submission" date="2016-10" db="EMBL/GenBank/DDBJ databases">
        <authorList>
            <person name="Varghese N."/>
            <person name="Submissions S."/>
        </authorList>
    </citation>
    <scope>NUCLEOTIDE SEQUENCE [LARGE SCALE GENOMIC DNA]</scope>
    <source>
        <strain evidence="7">DSM 24740</strain>
    </source>
</reference>
<evidence type="ECO:0000256" key="5">
    <source>
        <dbReference type="SAM" id="MobiDB-lite"/>
    </source>
</evidence>
<evidence type="ECO:0000256" key="4">
    <source>
        <dbReference type="ARBA" id="ARBA00023306"/>
    </source>
</evidence>
<dbReference type="STRING" id="478744.SAMN05444359_12373"/>
<sequence length="194" mass="22081">MEYLPQHIEALIFAAPTPVSIEELQNVLLENFGVRFAQKVMLEAIEELNKRYDLDVHSFEIIEVAGGYQFMSKGAYHETIGTHLRMQSKKKLSRSALETLSIIAYKQPVIKSELEKIRGVSCDYAIQKLLEKELITISGRADSIGKPLLYSVTDRFLDYFGIKSIEDLPQPKDFALPENTIGEPEALMKEEEEE</sequence>
<name>A0A1H9LB26_9BACT</name>
<dbReference type="GO" id="GO:0051301">
    <property type="term" value="P:cell division"/>
    <property type="evidence" value="ECO:0007669"/>
    <property type="project" value="UniProtKB-KW"/>
</dbReference>
<dbReference type="InterPro" id="IPR005234">
    <property type="entry name" value="ScpB_csome_segregation"/>
</dbReference>
<evidence type="ECO:0000256" key="3">
    <source>
        <dbReference type="ARBA" id="ARBA00022829"/>
    </source>
</evidence>
<dbReference type="PANTHER" id="PTHR34298">
    <property type="entry name" value="SEGREGATION AND CONDENSATION PROTEIN B"/>
    <property type="match status" value="1"/>
</dbReference>
<dbReference type="PIRSF" id="PIRSF019345">
    <property type="entry name" value="ScpB"/>
    <property type="match status" value="1"/>
</dbReference>
<dbReference type="GO" id="GO:0051304">
    <property type="term" value="P:chromosome separation"/>
    <property type="evidence" value="ECO:0007669"/>
    <property type="project" value="InterPro"/>
</dbReference>
<dbReference type="InParanoid" id="A0A1H9LB26"/>
<dbReference type="RefSeq" id="WP_090171514.1">
    <property type="nucleotide sequence ID" value="NZ_FOFB01000023.1"/>
</dbReference>
<evidence type="ECO:0000256" key="2">
    <source>
        <dbReference type="ARBA" id="ARBA00022618"/>
    </source>
</evidence>
<dbReference type="AlphaFoldDB" id="A0A1H9LB26"/>
<accession>A0A1H9LB26</accession>
<keyword evidence="1" id="KW-0963">Cytoplasm</keyword>
<gene>
    <name evidence="6" type="ORF">SAMN05444359_12373</name>
</gene>
<keyword evidence="7" id="KW-1185">Reference proteome</keyword>
<keyword evidence="3" id="KW-0159">Chromosome partition</keyword>
<dbReference type="EMBL" id="FOFB01000023">
    <property type="protein sequence ID" value="SER08345.1"/>
    <property type="molecule type" value="Genomic_DNA"/>
</dbReference>
<feature type="region of interest" description="Disordered" evidence="5">
    <location>
        <begin position="173"/>
        <end position="194"/>
    </location>
</feature>
<dbReference type="PANTHER" id="PTHR34298:SF2">
    <property type="entry name" value="SEGREGATION AND CONDENSATION PROTEIN B"/>
    <property type="match status" value="1"/>
</dbReference>